<evidence type="ECO:0000313" key="7">
    <source>
        <dbReference type="Proteomes" id="UP000230821"/>
    </source>
</evidence>
<feature type="repeat" description="TPR" evidence="3">
    <location>
        <begin position="219"/>
        <end position="252"/>
    </location>
</feature>
<comment type="caution">
    <text evidence="6">The sequence shown here is derived from an EMBL/GenBank/DDBJ whole genome shotgun (WGS) entry which is preliminary data.</text>
</comment>
<feature type="compositionally biased region" description="Polar residues" evidence="4">
    <location>
        <begin position="26"/>
        <end position="35"/>
    </location>
</feature>
<gene>
    <name evidence="6" type="ORF">CSA56_09145</name>
</gene>
<dbReference type="SMART" id="SM00028">
    <property type="entry name" value="TPR"/>
    <property type="match status" value="3"/>
</dbReference>
<evidence type="ECO:0000313" key="6">
    <source>
        <dbReference type="EMBL" id="PIE34070.1"/>
    </source>
</evidence>
<dbReference type="Pfam" id="PF13432">
    <property type="entry name" value="TPR_16"/>
    <property type="match status" value="2"/>
</dbReference>
<accession>A0A2G6KF98</accession>
<evidence type="ECO:0000256" key="2">
    <source>
        <dbReference type="ARBA" id="ARBA00022803"/>
    </source>
</evidence>
<evidence type="ECO:0000256" key="4">
    <source>
        <dbReference type="SAM" id="MobiDB-lite"/>
    </source>
</evidence>
<feature type="repeat" description="TPR" evidence="3">
    <location>
        <begin position="117"/>
        <end position="150"/>
    </location>
</feature>
<dbReference type="EMBL" id="PDSK01000092">
    <property type="protein sequence ID" value="PIE34070.1"/>
    <property type="molecule type" value="Genomic_DNA"/>
</dbReference>
<feature type="region of interest" description="Disordered" evidence="4">
    <location>
        <begin position="1"/>
        <end position="54"/>
    </location>
</feature>
<dbReference type="PROSITE" id="PS50005">
    <property type="entry name" value="TPR"/>
    <property type="match status" value="3"/>
</dbReference>
<reference evidence="6 7" key="1">
    <citation type="submission" date="2017-10" db="EMBL/GenBank/DDBJ databases">
        <title>Novel microbial diversity and functional potential in the marine mammal oral microbiome.</title>
        <authorList>
            <person name="Dudek N.K."/>
            <person name="Sun C.L."/>
            <person name="Burstein D."/>
            <person name="Kantor R.S."/>
            <person name="Aliaga Goltsman D.S."/>
            <person name="Bik E.M."/>
            <person name="Thomas B.C."/>
            <person name="Banfield J.F."/>
            <person name="Relman D.A."/>
        </authorList>
    </citation>
    <scope>NUCLEOTIDE SEQUENCE [LARGE SCALE GENOMIC DNA]</scope>
    <source>
        <strain evidence="6">DOLJORAL78_47_16</strain>
    </source>
</reference>
<organism evidence="6 7">
    <name type="scientific">candidate division KSB3 bacterium</name>
    <dbReference type="NCBI Taxonomy" id="2044937"/>
    <lineage>
        <taxon>Bacteria</taxon>
        <taxon>candidate division KSB3</taxon>
    </lineage>
</organism>
<feature type="repeat" description="TPR" evidence="3">
    <location>
        <begin position="185"/>
        <end position="218"/>
    </location>
</feature>
<dbReference type="AlphaFoldDB" id="A0A2G6KF98"/>
<keyword evidence="2 3" id="KW-0802">TPR repeat</keyword>
<keyword evidence="5" id="KW-0472">Membrane</keyword>
<dbReference type="InterPro" id="IPR051685">
    <property type="entry name" value="Ycf3/AcsC/BcsC/TPR_MFPF"/>
</dbReference>
<dbReference type="InterPro" id="IPR019734">
    <property type="entry name" value="TPR_rpt"/>
</dbReference>
<evidence type="ECO:0000256" key="5">
    <source>
        <dbReference type="SAM" id="Phobius"/>
    </source>
</evidence>
<keyword evidence="1" id="KW-0677">Repeat</keyword>
<dbReference type="Proteomes" id="UP000230821">
    <property type="component" value="Unassembled WGS sequence"/>
</dbReference>
<evidence type="ECO:0000256" key="3">
    <source>
        <dbReference type="PROSITE-ProRule" id="PRU00339"/>
    </source>
</evidence>
<feature type="transmembrane region" description="Helical" evidence="5">
    <location>
        <begin position="78"/>
        <end position="100"/>
    </location>
</feature>
<dbReference type="SUPFAM" id="SSF48452">
    <property type="entry name" value="TPR-like"/>
    <property type="match status" value="1"/>
</dbReference>
<dbReference type="PROSITE" id="PS50293">
    <property type="entry name" value="TPR_REGION"/>
    <property type="match status" value="2"/>
</dbReference>
<dbReference type="PANTHER" id="PTHR44943">
    <property type="entry name" value="CELLULOSE SYNTHASE OPERON PROTEIN C"/>
    <property type="match status" value="1"/>
</dbReference>
<protein>
    <submittedName>
        <fullName evidence="6">Uncharacterized protein</fullName>
    </submittedName>
</protein>
<proteinExistence type="predicted"/>
<keyword evidence="5" id="KW-1133">Transmembrane helix</keyword>
<dbReference type="Gene3D" id="1.25.40.10">
    <property type="entry name" value="Tetratricopeptide repeat domain"/>
    <property type="match status" value="1"/>
</dbReference>
<name>A0A2G6KF98_9BACT</name>
<dbReference type="PANTHER" id="PTHR44943:SF8">
    <property type="entry name" value="TPR REPEAT-CONTAINING PROTEIN MJ0263"/>
    <property type="match status" value="1"/>
</dbReference>
<evidence type="ECO:0000256" key="1">
    <source>
        <dbReference type="ARBA" id="ARBA00022737"/>
    </source>
</evidence>
<sequence length="266" mass="30024">MAELPPAFTASPPIHSTPEIEPAVTRTATPISPSSSDKRRATSDSGELHPQPISAITETTSTSGFAQLVESFLSIKTWLAISLGLCLLCIVILAMLLFLLKKRQTATHRLENDSITSADYKLLGDLAAKERQLELAERCYRKTIALEPHNRSMGYELGIFLFRAERYQEAIPEFLAYLKGDIIEPEVYDYLGYAYFSTGNLSRAEEYYRKFLDLAPADPDGYFGLGLIAQHRERYQDAKDYYETALKLDPDFQEVCQNLSQIQTYL</sequence>
<keyword evidence="5" id="KW-0812">Transmembrane</keyword>
<dbReference type="InterPro" id="IPR011990">
    <property type="entry name" value="TPR-like_helical_dom_sf"/>
</dbReference>